<name>A0A6B2K1C0_9RHOB</name>
<evidence type="ECO:0000313" key="4">
    <source>
        <dbReference type="EMBL" id="NDV02244.1"/>
    </source>
</evidence>
<proteinExistence type="inferred from homology"/>
<dbReference type="PANTHER" id="PTHR21013">
    <property type="entry name" value="ATP SYNTHASE MITOCHONDRIAL F1 COMPLEX ASSEMBLY FACTOR 2/ATP12 PROTEIN, MITOCHONDRIAL PRECURSOR"/>
    <property type="match status" value="1"/>
</dbReference>
<dbReference type="InterPro" id="IPR011419">
    <property type="entry name" value="ATP12_ATP_synth-F1-assembly"/>
</dbReference>
<accession>A0A6B2K1C0</accession>
<dbReference type="RefSeq" id="WP_163894994.1">
    <property type="nucleotide sequence ID" value="NZ_JAAFYS010000003.1"/>
</dbReference>
<keyword evidence="2" id="KW-0809">Transit peptide</keyword>
<gene>
    <name evidence="4" type="ORF">GZA08_14840</name>
</gene>
<evidence type="ECO:0000313" key="5">
    <source>
        <dbReference type="Proteomes" id="UP000474757"/>
    </source>
</evidence>
<dbReference type="AlphaFoldDB" id="A0A6B2K1C0"/>
<keyword evidence="5" id="KW-1185">Reference proteome</keyword>
<dbReference type="PANTHER" id="PTHR21013:SF10">
    <property type="entry name" value="ATP SYNTHASE MITOCHONDRIAL F1 COMPLEX ASSEMBLY FACTOR 2"/>
    <property type="match status" value="1"/>
</dbReference>
<dbReference type="EMBL" id="JAAGAB010000003">
    <property type="protein sequence ID" value="NDV02244.1"/>
    <property type="molecule type" value="Genomic_DNA"/>
</dbReference>
<dbReference type="Gene3D" id="3.30.2180.10">
    <property type="entry name" value="ATP12-like"/>
    <property type="match status" value="1"/>
</dbReference>
<reference evidence="4 5" key="1">
    <citation type="submission" date="2020-02" db="EMBL/GenBank/DDBJ databases">
        <title>Pseudoroseicyclus tamarix, sp. nov., isolated from offshore sediment of a Tamarix chinensis forest.</title>
        <authorList>
            <person name="Gai Y."/>
        </authorList>
    </citation>
    <scope>NUCLEOTIDE SEQUENCE [LARGE SCALE GENOMIC DNA]</scope>
    <source>
        <strain evidence="4 5">CLL3-39</strain>
    </source>
</reference>
<dbReference type="Pfam" id="PF07542">
    <property type="entry name" value="ATP12"/>
    <property type="match status" value="1"/>
</dbReference>
<dbReference type="Gene3D" id="1.10.3580.10">
    <property type="entry name" value="ATP12 ATPase"/>
    <property type="match status" value="1"/>
</dbReference>
<dbReference type="InterPro" id="IPR042272">
    <property type="entry name" value="ATP12_ATP_synth-F1-assembly_N"/>
</dbReference>
<dbReference type="SUPFAM" id="SSF160909">
    <property type="entry name" value="ATP12-like"/>
    <property type="match status" value="1"/>
</dbReference>
<evidence type="ECO:0000256" key="3">
    <source>
        <dbReference type="ARBA" id="ARBA00023186"/>
    </source>
</evidence>
<dbReference type="InterPro" id="IPR023335">
    <property type="entry name" value="ATP12_ortho_dom_sf"/>
</dbReference>
<comment type="similarity">
    <text evidence="1">Belongs to the ATP12 family.</text>
</comment>
<keyword evidence="3" id="KW-0143">Chaperone</keyword>
<protein>
    <submittedName>
        <fullName evidence="4">ATPase</fullName>
    </submittedName>
</protein>
<dbReference type="GO" id="GO:0043461">
    <property type="term" value="P:proton-transporting ATP synthase complex assembly"/>
    <property type="evidence" value="ECO:0007669"/>
    <property type="project" value="InterPro"/>
</dbReference>
<evidence type="ECO:0000256" key="2">
    <source>
        <dbReference type="ARBA" id="ARBA00022946"/>
    </source>
</evidence>
<evidence type="ECO:0000256" key="1">
    <source>
        <dbReference type="ARBA" id="ARBA00008231"/>
    </source>
</evidence>
<comment type="caution">
    <text evidence="4">The sequence shown here is derived from an EMBL/GenBank/DDBJ whole genome shotgun (WGS) entry which is preliminary data.</text>
</comment>
<dbReference type="Proteomes" id="UP000474757">
    <property type="component" value="Unassembled WGS sequence"/>
</dbReference>
<sequence>MTEWAAKVFWSEVATEETAEGWQVTLDGRPIRTPGKHLLALPTAALAERVAEEWRAQDGQIRPETMPATRTANSAIEKVAPQQADVSAMLAGYGGTDLICYRADAPAELVSRQAAAWDPMIAWAAESLQAPLNVTAGVMAVDQPASSLTRLHARVEELGIFRLAAFHDLVALSGSLVLALAVLDGRLGAEAAWTISRIDEAWQEEQWGPDEEAAAATATRREAFLNAAAFLAAAGER</sequence>
<organism evidence="4 5">
    <name type="scientific">Pseudoroseicyclus tamaricis</name>
    <dbReference type="NCBI Taxonomy" id="2705421"/>
    <lineage>
        <taxon>Bacteria</taxon>
        <taxon>Pseudomonadati</taxon>
        <taxon>Pseudomonadota</taxon>
        <taxon>Alphaproteobacteria</taxon>
        <taxon>Rhodobacterales</taxon>
        <taxon>Paracoccaceae</taxon>
        <taxon>Pseudoroseicyclus</taxon>
    </lineage>
</organism>